<gene>
    <name evidence="2" type="ORF">BaRGS_00035762</name>
</gene>
<proteinExistence type="predicted"/>
<accession>A0ABD0JDW6</accession>
<feature type="binding site" evidence="1">
    <location>
        <position position="266"/>
    </location>
    <ligand>
        <name>Mg(2+)</name>
        <dbReference type="ChEBI" id="CHEBI:18420"/>
        <label>1</label>
    </ligand>
</feature>
<evidence type="ECO:0000313" key="2">
    <source>
        <dbReference type="EMBL" id="KAK7471599.1"/>
    </source>
</evidence>
<comment type="caution">
    <text evidence="2">The sequence shown here is derived from an EMBL/GenBank/DDBJ whole genome shotgun (WGS) entry which is preliminary data.</text>
</comment>
<dbReference type="PANTHER" id="PTHR16222">
    <property type="entry name" value="ADP-RIBOSYLGLYCOHYDROLASE"/>
    <property type="match status" value="1"/>
</dbReference>
<dbReference type="PANTHER" id="PTHR16222:SF17">
    <property type="entry name" value="SELENOPROTEIN J"/>
    <property type="match status" value="1"/>
</dbReference>
<evidence type="ECO:0008006" key="4">
    <source>
        <dbReference type="Google" id="ProtNLM"/>
    </source>
</evidence>
<reference evidence="2 3" key="1">
    <citation type="journal article" date="2023" name="Sci. Data">
        <title>Genome assembly of the Korean intertidal mud-creeper Batillaria attramentaria.</title>
        <authorList>
            <person name="Patra A.K."/>
            <person name="Ho P.T."/>
            <person name="Jun S."/>
            <person name="Lee S.J."/>
            <person name="Kim Y."/>
            <person name="Won Y.J."/>
        </authorList>
    </citation>
    <scope>NUCLEOTIDE SEQUENCE [LARGE SCALE GENOMIC DNA]</scope>
    <source>
        <strain evidence="2">Wonlab-2016</strain>
    </source>
</reference>
<dbReference type="Gene3D" id="1.10.4080.10">
    <property type="entry name" value="ADP-ribosylation/Crystallin J1"/>
    <property type="match status" value="1"/>
</dbReference>
<dbReference type="InterPro" id="IPR050792">
    <property type="entry name" value="ADP-ribosylglycohydrolase"/>
</dbReference>
<dbReference type="Pfam" id="PF03747">
    <property type="entry name" value="ADP_ribosyl_GH"/>
    <property type="match status" value="2"/>
</dbReference>
<dbReference type="Proteomes" id="UP001519460">
    <property type="component" value="Unassembled WGS sequence"/>
</dbReference>
<protein>
    <recommendedName>
        <fullName evidence="4">ADP-ribosylglycohydrolase</fullName>
    </recommendedName>
</protein>
<dbReference type="InterPro" id="IPR005502">
    <property type="entry name" value="Ribosyl_crysJ1"/>
</dbReference>
<dbReference type="InterPro" id="IPR036705">
    <property type="entry name" value="Ribosyl_crysJ1_sf"/>
</dbReference>
<dbReference type="EMBL" id="JACVVK020000486">
    <property type="protein sequence ID" value="KAK7471599.1"/>
    <property type="molecule type" value="Genomic_DNA"/>
</dbReference>
<keyword evidence="1" id="KW-0479">Metal-binding</keyword>
<evidence type="ECO:0000256" key="1">
    <source>
        <dbReference type="PIRSR" id="PIRSR605502-1"/>
    </source>
</evidence>
<organism evidence="2 3">
    <name type="scientific">Batillaria attramentaria</name>
    <dbReference type="NCBI Taxonomy" id="370345"/>
    <lineage>
        <taxon>Eukaryota</taxon>
        <taxon>Metazoa</taxon>
        <taxon>Spiralia</taxon>
        <taxon>Lophotrochozoa</taxon>
        <taxon>Mollusca</taxon>
        <taxon>Gastropoda</taxon>
        <taxon>Caenogastropoda</taxon>
        <taxon>Sorbeoconcha</taxon>
        <taxon>Cerithioidea</taxon>
        <taxon>Batillariidae</taxon>
        <taxon>Batillaria</taxon>
    </lineage>
</organism>
<dbReference type="AlphaFoldDB" id="A0ABD0JDW6"/>
<dbReference type="SUPFAM" id="SSF101478">
    <property type="entry name" value="ADP-ribosylglycohydrolase"/>
    <property type="match status" value="1"/>
</dbReference>
<evidence type="ECO:0000313" key="3">
    <source>
        <dbReference type="Proteomes" id="UP001519460"/>
    </source>
</evidence>
<keyword evidence="1" id="KW-0460">Magnesium</keyword>
<keyword evidence="3" id="KW-1185">Reference proteome</keyword>
<sequence length="310" mass="34384">MTTVSDRRVASVVGALVADAGAQPLHWLYNEEKLKGIIGDKEEIEFWEPSHNPFYRIPAGSHTCYGDQAYVILKSLVANKGVDCEALKKSTYEWFGPQSAYEDPENARYTVDVKRTLPISRPWRHASIKHFLANMEQGKEDTGSEADDQIDSVLRMVPVCALYAGRPEMLDRVEDVLRVTQNSDMAVSIALAAARILEQFILHGQTKDVLERVLADLSNNQRQNPQELDRAVAGYLRQSALHGALTATDFAQGVRATMRVGGCNASRGGFIGACTAAQFGLEGIPESWRQRTNTYPEILTLARQLCDIFP</sequence>
<comment type="cofactor">
    <cofactor evidence="1">
        <name>Mg(2+)</name>
        <dbReference type="ChEBI" id="CHEBI:18420"/>
    </cofactor>
    <text evidence="1">Binds 2 magnesium ions per subunit.</text>
</comment>
<name>A0ABD0JDW6_9CAEN</name>